<comment type="caution">
    <text evidence="2">The sequence shown here is derived from an EMBL/GenBank/DDBJ whole genome shotgun (WGS) entry which is preliminary data.</text>
</comment>
<dbReference type="InterPro" id="IPR003812">
    <property type="entry name" value="Fido"/>
</dbReference>
<dbReference type="PANTHER" id="PTHR13504:SF38">
    <property type="entry name" value="FIDO DOMAIN-CONTAINING PROTEIN"/>
    <property type="match status" value="1"/>
</dbReference>
<dbReference type="InterPro" id="IPR036597">
    <property type="entry name" value="Fido-like_dom_sf"/>
</dbReference>
<proteinExistence type="predicted"/>
<organism evidence="2 3">
    <name type="scientific">Candidatus Iainarchaeum sp</name>
    <dbReference type="NCBI Taxonomy" id="3101447"/>
    <lineage>
        <taxon>Archaea</taxon>
        <taxon>Candidatus Iainarchaeota</taxon>
        <taxon>Candidatus Iainarchaeia</taxon>
        <taxon>Candidatus Iainarchaeales</taxon>
        <taxon>Candidatus Iainarchaeaceae</taxon>
        <taxon>Candidatus Iainarchaeum</taxon>
    </lineage>
</organism>
<dbReference type="InterPro" id="IPR040198">
    <property type="entry name" value="Fido_containing"/>
</dbReference>
<evidence type="ECO:0000259" key="1">
    <source>
        <dbReference type="PROSITE" id="PS51459"/>
    </source>
</evidence>
<dbReference type="Proteomes" id="UP000732298">
    <property type="component" value="Unassembled WGS sequence"/>
</dbReference>
<protein>
    <submittedName>
        <fullName evidence="2">Fic family protein</fullName>
    </submittedName>
</protein>
<dbReference type="Gene3D" id="1.10.3290.10">
    <property type="entry name" value="Fido-like domain"/>
    <property type="match status" value="1"/>
</dbReference>
<accession>A0A8T3YK16</accession>
<gene>
    <name evidence="2" type="ORF">HY544_05205</name>
</gene>
<reference evidence="2" key="1">
    <citation type="submission" date="2020-07" db="EMBL/GenBank/DDBJ databases">
        <title>Huge and variable diversity of episymbiotic CPR bacteria and DPANN archaea in groundwater ecosystems.</title>
        <authorList>
            <person name="He C.Y."/>
            <person name="Keren R."/>
            <person name="Whittaker M."/>
            <person name="Farag I.F."/>
            <person name="Doudna J."/>
            <person name="Cate J.H.D."/>
            <person name="Banfield J.F."/>
        </authorList>
    </citation>
    <scope>NUCLEOTIDE SEQUENCE</scope>
    <source>
        <strain evidence="2">NC_groundwater_1296_Ag_S-0.2um_52_80</strain>
    </source>
</reference>
<dbReference type="EMBL" id="JACQPB010000045">
    <property type="protein sequence ID" value="MBI4210874.1"/>
    <property type="molecule type" value="Genomic_DNA"/>
</dbReference>
<dbReference type="AlphaFoldDB" id="A0A8T3YK16"/>
<name>A0A8T3YK16_9ARCH</name>
<dbReference type="Pfam" id="PF02661">
    <property type="entry name" value="Fic"/>
    <property type="match status" value="1"/>
</dbReference>
<sequence length="326" mass="37104">MFISKRKIGGKAYFYLEDRVNGKRISISLGRKEKVPAGIESAFDELIRKTTLERLKISQKKFKTGILSIGEQLTLERLKVDYGLLQDFFPQSFESFKEDEFVRYAQGSASVEGNSLTEKEAALVLGKGVAVAGKKIEEIREIENMKLAADVSEKLREVNERGIKKIHSAIMSGFDEKTPGEYRTGPMFITASEVRPPPADKIRKEMSTLFGWLEKNTGKMHPIELASEFHARFEQIHPFNDGNGRTGREILNTMLRLNDYPRAIINLENRESYIALLERVQISGEYVKFSKFICLCLEKRAQEIGKIIAENKKAILENLTKKSMTQ</sequence>
<evidence type="ECO:0000313" key="2">
    <source>
        <dbReference type="EMBL" id="MBI4210874.1"/>
    </source>
</evidence>
<dbReference type="PANTHER" id="PTHR13504">
    <property type="entry name" value="FIDO DOMAIN-CONTAINING PROTEIN DDB_G0283145"/>
    <property type="match status" value="1"/>
</dbReference>
<evidence type="ECO:0000313" key="3">
    <source>
        <dbReference type="Proteomes" id="UP000732298"/>
    </source>
</evidence>
<dbReference type="PROSITE" id="PS51459">
    <property type="entry name" value="FIDO"/>
    <property type="match status" value="1"/>
</dbReference>
<dbReference type="SUPFAM" id="SSF140931">
    <property type="entry name" value="Fic-like"/>
    <property type="match status" value="1"/>
</dbReference>
<feature type="domain" description="Fido" evidence="1">
    <location>
        <begin position="158"/>
        <end position="295"/>
    </location>
</feature>